<keyword evidence="2" id="KW-0540">Nuclease</keyword>
<dbReference type="Proteomes" id="UP000553034">
    <property type="component" value="Unassembled WGS sequence"/>
</dbReference>
<comment type="caution">
    <text evidence="2">The sequence shown here is derived from an EMBL/GenBank/DDBJ whole genome shotgun (WGS) entry which is preliminary data.</text>
</comment>
<gene>
    <name evidence="2" type="ORF">GGR32_001495</name>
</gene>
<dbReference type="InterPro" id="IPR036063">
    <property type="entry name" value="Smr_dom_sf"/>
</dbReference>
<dbReference type="Gene3D" id="3.30.1370.110">
    <property type="match status" value="1"/>
</dbReference>
<dbReference type="Pfam" id="PF01713">
    <property type="entry name" value="Smr"/>
    <property type="match status" value="1"/>
</dbReference>
<proteinExistence type="predicted"/>
<feature type="domain" description="Smr" evidence="1">
    <location>
        <begin position="120"/>
        <end position="174"/>
    </location>
</feature>
<name>A0A840ELF3_9FLAO</name>
<dbReference type="RefSeq" id="WP_183477554.1">
    <property type="nucleotide sequence ID" value="NZ_JACIFO010000005.1"/>
</dbReference>
<dbReference type="EMBL" id="JACIFO010000005">
    <property type="protein sequence ID" value="MBB4119199.1"/>
    <property type="molecule type" value="Genomic_DNA"/>
</dbReference>
<accession>A0A840ELF3</accession>
<protein>
    <submittedName>
        <fullName evidence="2">DsDNA-specific endonuclease/ATPase MutS2</fullName>
    </submittedName>
</protein>
<evidence type="ECO:0000313" key="3">
    <source>
        <dbReference type="Proteomes" id="UP000553034"/>
    </source>
</evidence>
<keyword evidence="3" id="KW-1185">Reference proteome</keyword>
<organism evidence="2 3">
    <name type="scientific">Mesonia hippocampi</name>
    <dbReference type="NCBI Taxonomy" id="1628250"/>
    <lineage>
        <taxon>Bacteria</taxon>
        <taxon>Pseudomonadati</taxon>
        <taxon>Bacteroidota</taxon>
        <taxon>Flavobacteriia</taxon>
        <taxon>Flavobacteriales</taxon>
        <taxon>Flavobacteriaceae</taxon>
        <taxon>Mesonia</taxon>
    </lineage>
</organism>
<dbReference type="InterPro" id="IPR002625">
    <property type="entry name" value="Smr_dom"/>
</dbReference>
<keyword evidence="2" id="KW-0378">Hydrolase</keyword>
<reference evidence="2 3" key="1">
    <citation type="submission" date="2020-08" db="EMBL/GenBank/DDBJ databases">
        <title>Genomic Encyclopedia of Type Strains, Phase IV (KMG-IV): sequencing the most valuable type-strain genomes for metagenomic binning, comparative biology and taxonomic classification.</title>
        <authorList>
            <person name="Goeker M."/>
        </authorList>
    </citation>
    <scope>NUCLEOTIDE SEQUENCE [LARGE SCALE GENOMIC DNA]</scope>
    <source>
        <strain evidence="2 3">DSM 29568</strain>
    </source>
</reference>
<evidence type="ECO:0000259" key="1">
    <source>
        <dbReference type="PROSITE" id="PS50828"/>
    </source>
</evidence>
<dbReference type="GO" id="GO:0004519">
    <property type="term" value="F:endonuclease activity"/>
    <property type="evidence" value="ECO:0007669"/>
    <property type="project" value="UniProtKB-KW"/>
</dbReference>
<keyword evidence="2" id="KW-0255">Endonuclease</keyword>
<dbReference type="PROSITE" id="PS50828">
    <property type="entry name" value="SMR"/>
    <property type="match status" value="1"/>
</dbReference>
<dbReference type="AlphaFoldDB" id="A0A840ELF3"/>
<sequence length="177" mass="20291">MITKGDYVALIDEDLQGEVIAVDANEVLLETSDGFQLRFPIQAVVKINTTTIEVYTSDVKAALTEKEPQKKKKPIQKRTKQTPVLEVDLHIEKLTNSTKNLSNFDMLNIQLDTAKQQLDFAIYKRMQRVVFIHGVGQGVLRQELETMLRRYDNIKFYEASYQQYGAGATEVYIFQNP</sequence>
<evidence type="ECO:0000313" key="2">
    <source>
        <dbReference type="EMBL" id="MBB4119199.1"/>
    </source>
</evidence>